<evidence type="ECO:0000313" key="2">
    <source>
        <dbReference type="EMBL" id="CAL4134860.1"/>
    </source>
</evidence>
<comment type="caution">
    <text evidence="2">The sequence shown here is derived from an EMBL/GenBank/DDBJ whole genome shotgun (WGS) entry which is preliminary data.</text>
</comment>
<name>A0AAV2RQY1_MEGNR</name>
<dbReference type="Proteomes" id="UP001497623">
    <property type="component" value="Unassembled WGS sequence"/>
</dbReference>
<dbReference type="InterPro" id="IPR002130">
    <property type="entry name" value="Cyclophilin-type_PPIase_dom"/>
</dbReference>
<organism evidence="2 3">
    <name type="scientific">Meganyctiphanes norvegica</name>
    <name type="common">Northern krill</name>
    <name type="synonym">Thysanopoda norvegica</name>
    <dbReference type="NCBI Taxonomy" id="48144"/>
    <lineage>
        <taxon>Eukaryota</taxon>
        <taxon>Metazoa</taxon>
        <taxon>Ecdysozoa</taxon>
        <taxon>Arthropoda</taxon>
        <taxon>Crustacea</taxon>
        <taxon>Multicrustacea</taxon>
        <taxon>Malacostraca</taxon>
        <taxon>Eumalacostraca</taxon>
        <taxon>Eucarida</taxon>
        <taxon>Euphausiacea</taxon>
        <taxon>Euphausiidae</taxon>
        <taxon>Meganyctiphanes</taxon>
    </lineage>
</organism>
<proteinExistence type="predicted"/>
<dbReference type="Gene3D" id="2.40.100.10">
    <property type="entry name" value="Cyclophilin-like"/>
    <property type="match status" value="1"/>
</dbReference>
<protein>
    <recommendedName>
        <fullName evidence="1">PPIase cyclophilin-type domain-containing protein</fullName>
    </recommendedName>
</protein>
<feature type="domain" description="PPIase cyclophilin-type" evidence="1">
    <location>
        <begin position="16"/>
        <end position="173"/>
    </location>
</feature>
<dbReference type="SUPFAM" id="SSF50891">
    <property type="entry name" value="Cyclophilin-like"/>
    <property type="match status" value="1"/>
</dbReference>
<gene>
    <name evidence="2" type="ORF">MNOR_LOCUS27488</name>
</gene>
<dbReference type="EMBL" id="CAXKWB010028977">
    <property type="protein sequence ID" value="CAL4134860.1"/>
    <property type="molecule type" value="Genomic_DNA"/>
</dbReference>
<keyword evidence="3" id="KW-1185">Reference proteome</keyword>
<evidence type="ECO:0000313" key="3">
    <source>
        <dbReference type="Proteomes" id="UP001497623"/>
    </source>
</evidence>
<reference evidence="2 3" key="1">
    <citation type="submission" date="2024-05" db="EMBL/GenBank/DDBJ databases">
        <authorList>
            <person name="Wallberg A."/>
        </authorList>
    </citation>
    <scope>NUCLEOTIDE SEQUENCE [LARGE SCALE GENOMIC DNA]</scope>
</reference>
<dbReference type="InterPro" id="IPR029000">
    <property type="entry name" value="Cyclophilin-like_dom_sf"/>
</dbReference>
<dbReference type="AlphaFoldDB" id="A0AAV2RQY1"/>
<dbReference type="PROSITE" id="PS50072">
    <property type="entry name" value="CSA_PPIASE_2"/>
    <property type="match status" value="1"/>
</dbReference>
<feature type="non-terminal residue" evidence="2">
    <location>
        <position position="1"/>
    </location>
</feature>
<sequence>VSILQPQININNPEGFLDIAANGKKLGRIYIRLWGHMRRGQNFLQLCLGTFGISFKLSKLNDFSMIDSPGETIRGGEYMSVDNPSIFESKAILENLEWGGDHVKPRKRGLVLGSGGGEPAKDSLFSICTRDDISEVFQCPFGEVIDGLSLAEKAIELRSEDTKITDTGVVLIT</sequence>
<accession>A0AAV2RQY1</accession>
<evidence type="ECO:0000259" key="1">
    <source>
        <dbReference type="PROSITE" id="PS50072"/>
    </source>
</evidence>
<dbReference type="GO" id="GO:0003755">
    <property type="term" value="F:peptidyl-prolyl cis-trans isomerase activity"/>
    <property type="evidence" value="ECO:0007669"/>
    <property type="project" value="InterPro"/>
</dbReference>